<feature type="compositionally biased region" description="Polar residues" evidence="1">
    <location>
        <begin position="52"/>
        <end position="68"/>
    </location>
</feature>
<comment type="caution">
    <text evidence="2">The sequence shown here is derived from an EMBL/GenBank/DDBJ whole genome shotgun (WGS) entry which is preliminary data.</text>
</comment>
<dbReference type="OrthoDB" id="10440483at2759"/>
<evidence type="ECO:0000313" key="3">
    <source>
        <dbReference type="Proteomes" id="UP000444721"/>
    </source>
</evidence>
<sequence>MDVFYSTSSSSSSSSFGTANPVAPIVRDSPQGKRLSTSVPSIPAFSPPTKLQPLSNTEISSSDCLNPQQHHHSPPHETRSHVMLPPLLPQSFNHQPTNTTNFANNIITTTEVAQPHPHYHHNDLHKPVPVATAASNMDMPNAGNDPQQQQQQQQPQNRNEDFILPPVSALLHTPPPPMYSLQSSTTSVPSSPFKIPLIDSYRSNLTSPVSSTTNHEFSNDQISSSGCSTASSTDFEHQKKAFQNYVKNVAIREEKQVVKMSQEQQVSLVLKVLKHNQLRMAQALESSPRSHHTISAQLLENGRILDVYVFIRKKPNFVMDRKTLAKEFRLENFSFNVVVLGKKSQNNVHKHNNQQLQ</sequence>
<evidence type="ECO:0000313" key="2">
    <source>
        <dbReference type="EMBL" id="KAF0973688.1"/>
    </source>
</evidence>
<feature type="compositionally biased region" description="Low complexity" evidence="1">
    <location>
        <begin position="146"/>
        <end position="156"/>
    </location>
</feature>
<dbReference type="VEuPathDB" id="AmoebaDB:NfTy_008630"/>
<keyword evidence="3" id="KW-1185">Reference proteome</keyword>
<organism evidence="2 3">
    <name type="scientific">Naegleria fowleri</name>
    <name type="common">Brain eating amoeba</name>
    <dbReference type="NCBI Taxonomy" id="5763"/>
    <lineage>
        <taxon>Eukaryota</taxon>
        <taxon>Discoba</taxon>
        <taxon>Heterolobosea</taxon>
        <taxon>Tetramitia</taxon>
        <taxon>Eutetramitia</taxon>
        <taxon>Vahlkampfiidae</taxon>
        <taxon>Naegleria</taxon>
    </lineage>
</organism>
<protein>
    <submittedName>
        <fullName evidence="2">Uncharacterized protein</fullName>
    </submittedName>
</protein>
<proteinExistence type="predicted"/>
<accession>A0A6A5BI10</accession>
<name>A0A6A5BI10_NAEFO</name>
<reference evidence="2 3" key="1">
    <citation type="journal article" date="2019" name="Sci. Rep.">
        <title>Nanopore sequencing improves the draft genome of the human pathogenic amoeba Naegleria fowleri.</title>
        <authorList>
            <person name="Liechti N."/>
            <person name="Schurch N."/>
            <person name="Bruggmann R."/>
            <person name="Wittwer M."/>
        </authorList>
    </citation>
    <scope>NUCLEOTIDE SEQUENCE [LARGE SCALE GENOMIC DNA]</scope>
    <source>
        <strain evidence="2 3">ATCC 30894</strain>
    </source>
</reference>
<feature type="compositionally biased region" description="Low complexity" evidence="1">
    <location>
        <begin position="1"/>
        <end position="15"/>
    </location>
</feature>
<dbReference type="GeneID" id="68114293"/>
<evidence type="ECO:0000256" key="1">
    <source>
        <dbReference type="SAM" id="MobiDB-lite"/>
    </source>
</evidence>
<feature type="region of interest" description="Disordered" evidence="1">
    <location>
        <begin position="134"/>
        <end position="157"/>
    </location>
</feature>
<gene>
    <name evidence="2" type="ORF">FDP41_007075</name>
</gene>
<dbReference type="VEuPathDB" id="AmoebaDB:NF0116090"/>
<dbReference type="Proteomes" id="UP000444721">
    <property type="component" value="Unassembled WGS sequence"/>
</dbReference>
<dbReference type="RefSeq" id="XP_044558401.1">
    <property type="nucleotide sequence ID" value="XM_044710780.1"/>
</dbReference>
<feature type="region of interest" description="Disordered" evidence="1">
    <location>
        <begin position="1"/>
        <end position="87"/>
    </location>
</feature>
<dbReference type="VEuPathDB" id="AmoebaDB:FDP41_007075"/>
<dbReference type="EMBL" id="VFQX01000058">
    <property type="protein sequence ID" value="KAF0973688.1"/>
    <property type="molecule type" value="Genomic_DNA"/>
</dbReference>
<dbReference type="AlphaFoldDB" id="A0A6A5BI10"/>